<protein>
    <submittedName>
        <fullName evidence="2">Uncharacterized protein</fullName>
    </submittedName>
</protein>
<comment type="caution">
    <text evidence="2">The sequence shown here is derived from an EMBL/GenBank/DDBJ whole genome shotgun (WGS) entry which is preliminary data.</text>
</comment>
<feature type="signal peptide" evidence="1">
    <location>
        <begin position="1"/>
        <end position="23"/>
    </location>
</feature>
<accession>A0ABY2X9A4</accession>
<sequence>MRVFKASICAAFGLVFAAGVAHAEMSVKLGAPWGGKKVPNGQQCTLHGGKGATPPMTVSGLPAGTAGIVVEYDDKSYAPLATKGGHGTLIYPASGASAKLPAVPGLTDKLPGGVRVVKRSRGKGQYASKGYLPPCSGGQGNKYTATLKAVNGQGKVLEKTTIVIGTY</sequence>
<evidence type="ECO:0000313" key="3">
    <source>
        <dbReference type="Proteomes" id="UP001191082"/>
    </source>
</evidence>
<organism evidence="2 3">
    <name type="scientific">Arenibacterium halophilum</name>
    <dbReference type="NCBI Taxonomy" id="2583821"/>
    <lineage>
        <taxon>Bacteria</taxon>
        <taxon>Pseudomonadati</taxon>
        <taxon>Pseudomonadota</taxon>
        <taxon>Alphaproteobacteria</taxon>
        <taxon>Rhodobacterales</taxon>
        <taxon>Paracoccaceae</taxon>
        <taxon>Arenibacterium</taxon>
    </lineage>
</organism>
<keyword evidence="1" id="KW-0732">Signal</keyword>
<evidence type="ECO:0000313" key="2">
    <source>
        <dbReference type="EMBL" id="TMV12962.1"/>
    </source>
</evidence>
<name>A0ABY2X9A4_9RHOB</name>
<dbReference type="InterPro" id="IPR036610">
    <property type="entry name" value="PEBP-like_sf"/>
</dbReference>
<gene>
    <name evidence="2" type="ORF">FGK64_09210</name>
</gene>
<feature type="chain" id="PRO_5046879000" evidence="1">
    <location>
        <begin position="24"/>
        <end position="167"/>
    </location>
</feature>
<dbReference type="Proteomes" id="UP001191082">
    <property type="component" value="Unassembled WGS sequence"/>
</dbReference>
<reference evidence="2 3" key="1">
    <citation type="submission" date="2019-05" db="EMBL/GenBank/DDBJ databases">
        <title>Marivita sp. nov. isolated from sea sediment.</title>
        <authorList>
            <person name="Kim W."/>
        </authorList>
    </citation>
    <scope>NUCLEOTIDE SEQUENCE [LARGE SCALE GENOMIC DNA]</scope>
    <source>
        <strain evidence="2 3">CAU 1492</strain>
    </source>
</reference>
<dbReference type="RefSeq" id="WP_138863518.1">
    <property type="nucleotide sequence ID" value="NZ_VCPC01000002.1"/>
</dbReference>
<keyword evidence="3" id="KW-1185">Reference proteome</keyword>
<dbReference type="EMBL" id="VCPC01000002">
    <property type="protein sequence ID" value="TMV12962.1"/>
    <property type="molecule type" value="Genomic_DNA"/>
</dbReference>
<dbReference type="Gene3D" id="3.90.280.10">
    <property type="entry name" value="PEBP-like"/>
    <property type="match status" value="1"/>
</dbReference>
<evidence type="ECO:0000256" key="1">
    <source>
        <dbReference type="SAM" id="SignalP"/>
    </source>
</evidence>
<proteinExistence type="predicted"/>